<feature type="domain" description="Nudix hydrolase" evidence="5">
    <location>
        <begin position="17"/>
        <end position="152"/>
    </location>
</feature>
<dbReference type="InterPro" id="IPR015797">
    <property type="entry name" value="NUDIX_hydrolase-like_dom_sf"/>
</dbReference>
<dbReference type="InterPro" id="IPR020084">
    <property type="entry name" value="NUDIX_hydrolase_CS"/>
</dbReference>
<dbReference type="Pfam" id="PF00293">
    <property type="entry name" value="NUDIX"/>
    <property type="match status" value="1"/>
</dbReference>
<keyword evidence="3" id="KW-0460">Magnesium</keyword>
<evidence type="ECO:0000256" key="2">
    <source>
        <dbReference type="ARBA" id="ARBA00022801"/>
    </source>
</evidence>
<dbReference type="AlphaFoldDB" id="A0A0B4N0I4"/>
<dbReference type="PRINTS" id="PR00502">
    <property type="entry name" value="NUDIXFAMILY"/>
</dbReference>
<dbReference type="SUPFAM" id="SSF55811">
    <property type="entry name" value="Nudix"/>
    <property type="match status" value="1"/>
</dbReference>
<dbReference type="PANTHER" id="PTHR43046">
    <property type="entry name" value="GDP-MANNOSE MANNOSYL HYDROLASE"/>
    <property type="match status" value="1"/>
</dbReference>
<comment type="cofactor">
    <cofactor evidence="1">
        <name>Mg(2+)</name>
        <dbReference type="ChEBI" id="CHEBI:18420"/>
    </cofactor>
</comment>
<dbReference type="InterPro" id="IPR020476">
    <property type="entry name" value="Nudix_hydrolase"/>
</dbReference>
<accession>A0A0B4N0I4</accession>
<protein>
    <recommendedName>
        <fullName evidence="5">Nudix hydrolase domain-containing protein</fullName>
    </recommendedName>
</protein>
<evidence type="ECO:0000313" key="6">
    <source>
        <dbReference type="EMBL" id="AIF25982.1"/>
    </source>
</evidence>
<proteinExistence type="inferred from homology"/>
<dbReference type="GO" id="GO:0016787">
    <property type="term" value="F:hydrolase activity"/>
    <property type="evidence" value="ECO:0007669"/>
    <property type="project" value="UniProtKB-KW"/>
</dbReference>
<dbReference type="PANTHER" id="PTHR43046:SF12">
    <property type="entry name" value="GDP-MANNOSE MANNOSYL HYDROLASE"/>
    <property type="match status" value="1"/>
</dbReference>
<dbReference type="EMBL" id="KJ631385">
    <property type="protein sequence ID" value="AIF25982.1"/>
    <property type="molecule type" value="Genomic_DNA"/>
</dbReference>
<dbReference type="InterPro" id="IPR000086">
    <property type="entry name" value="NUDIX_hydrolase_dom"/>
</dbReference>
<evidence type="ECO:0000256" key="4">
    <source>
        <dbReference type="RuleBase" id="RU003476"/>
    </source>
</evidence>
<name>A0A0B4N0I4_9BACT</name>
<evidence type="ECO:0000256" key="1">
    <source>
        <dbReference type="ARBA" id="ARBA00001946"/>
    </source>
</evidence>
<dbReference type="PROSITE" id="PS51462">
    <property type="entry name" value="NUDIX"/>
    <property type="match status" value="1"/>
</dbReference>
<sequence length="161" mass="18748">MKEMEILGANRFETFTKTRDGSRAVVERDGMILLSHETVSGWWLVPGGGLEEGETPEECCVREVEEETGLIVRPVKHFLTLHEYYEEYCYTSYYFICEAAGSGQMRLTDAEKRRGLEPRWIPLEEAVEIFSKHQSYADVSEEKRGSYLREYTALQEYLNNR</sequence>
<evidence type="ECO:0000256" key="3">
    <source>
        <dbReference type="ARBA" id="ARBA00022842"/>
    </source>
</evidence>
<organism evidence="6">
    <name type="scientific">uncultured bacterium Ad_113_F04_contig1</name>
    <dbReference type="NCBI Taxonomy" id="1489295"/>
    <lineage>
        <taxon>Bacteria</taxon>
        <taxon>environmental samples</taxon>
    </lineage>
</organism>
<dbReference type="Gene3D" id="3.90.79.10">
    <property type="entry name" value="Nucleoside Triphosphate Pyrophosphohydrolase"/>
    <property type="match status" value="1"/>
</dbReference>
<keyword evidence="2 4" id="KW-0378">Hydrolase</keyword>
<evidence type="ECO:0000259" key="5">
    <source>
        <dbReference type="PROSITE" id="PS51462"/>
    </source>
</evidence>
<dbReference type="PROSITE" id="PS00893">
    <property type="entry name" value="NUDIX_BOX"/>
    <property type="match status" value="1"/>
</dbReference>
<reference evidence="6" key="1">
    <citation type="submission" date="2014-03" db="EMBL/GenBank/DDBJ databases">
        <title>A sequence of cellulolytic fosmid clone of goat rumen metagenome.</title>
        <authorList>
            <person name="Lee K.-T."/>
            <person name="Kim J.-Y."/>
            <person name="Kim Y.-J."/>
            <person name="Ahn J.-H."/>
            <person name="Park M.-N."/>
            <person name="Kim J.-H."/>
            <person name="Kim T.-H."/>
        </authorList>
    </citation>
    <scope>NUCLEOTIDE SEQUENCE</scope>
</reference>
<comment type="similarity">
    <text evidence="4">Belongs to the Nudix hydrolase family.</text>
</comment>